<dbReference type="RefSeq" id="WP_075361538.1">
    <property type="nucleotide sequence ID" value="NZ_MPDM01000004.1"/>
</dbReference>
<comment type="caution">
    <text evidence="1">The sequence shown here is derived from an EMBL/GenBank/DDBJ whole genome shotgun (WGS) entry which is preliminary data.</text>
</comment>
<sequence>MEDIQAAEFAAWIGAPGESSPGVQDALQTATELLKKHIGESDIPAPVYKHAVLTVASDLYHRKDAPGGVLAPMSDMGATVRLARDPLTPVYATLAPFIGAGIA</sequence>
<reference evidence="2" key="1">
    <citation type="submission" date="2016-11" db="EMBL/GenBank/DDBJ databases">
        <title>Actinomyces gypaetusis sp. nov. isolated from Gypaetus barbatus in Qinghai Tibet Plateau China.</title>
        <authorList>
            <person name="Meng X."/>
        </authorList>
    </citation>
    <scope>NUCLEOTIDE SEQUENCE [LARGE SCALE GENOMIC DNA]</scope>
    <source>
        <strain evidence="2">DSM 15383</strain>
    </source>
</reference>
<protein>
    <submittedName>
        <fullName evidence="1">Uncharacterized protein</fullName>
    </submittedName>
</protein>
<evidence type="ECO:0000313" key="2">
    <source>
        <dbReference type="Proteomes" id="UP000186465"/>
    </source>
</evidence>
<dbReference type="Proteomes" id="UP000186465">
    <property type="component" value="Unassembled WGS sequence"/>
</dbReference>
<accession>A0A1Q5PNY2</accession>
<dbReference type="EMBL" id="MPDM01000004">
    <property type="protein sequence ID" value="OKL49298.1"/>
    <property type="molecule type" value="Genomic_DNA"/>
</dbReference>
<dbReference type="STRING" id="156892.BM477_04770"/>
<proteinExistence type="predicted"/>
<dbReference type="AlphaFoldDB" id="A0A1Q5PNY2"/>
<organism evidence="1 2">
    <name type="scientific">Boudabousia marimammalium</name>
    <dbReference type="NCBI Taxonomy" id="156892"/>
    <lineage>
        <taxon>Bacteria</taxon>
        <taxon>Bacillati</taxon>
        <taxon>Actinomycetota</taxon>
        <taxon>Actinomycetes</taxon>
        <taxon>Actinomycetales</taxon>
        <taxon>Actinomycetaceae</taxon>
        <taxon>Boudabousia</taxon>
    </lineage>
</organism>
<gene>
    <name evidence="1" type="ORF">BM477_04770</name>
</gene>
<evidence type="ECO:0000313" key="1">
    <source>
        <dbReference type="EMBL" id="OKL49298.1"/>
    </source>
</evidence>
<name>A0A1Q5PNY2_9ACTO</name>
<keyword evidence="2" id="KW-1185">Reference proteome</keyword>
<dbReference type="OrthoDB" id="3268579at2"/>